<evidence type="ECO:0000313" key="2">
    <source>
        <dbReference type="Proteomes" id="UP001057452"/>
    </source>
</evidence>
<keyword evidence="2" id="KW-1185">Reference proteome</keyword>
<reference evidence="1" key="1">
    <citation type="submission" date="2022-05" db="EMBL/GenBank/DDBJ databases">
        <title>Chromosome-level genome of Chaenocephalus aceratus.</title>
        <authorList>
            <person name="Park H."/>
        </authorList>
    </citation>
    <scope>NUCLEOTIDE SEQUENCE</scope>
    <source>
        <strain evidence="1">KU_202001</strain>
    </source>
</reference>
<dbReference type="Proteomes" id="UP001057452">
    <property type="component" value="Chromosome 11"/>
</dbReference>
<organism evidence="1 2">
    <name type="scientific">Chaenocephalus aceratus</name>
    <name type="common">Blackfin icefish</name>
    <name type="synonym">Chaenichthys aceratus</name>
    <dbReference type="NCBI Taxonomy" id="36190"/>
    <lineage>
        <taxon>Eukaryota</taxon>
        <taxon>Metazoa</taxon>
        <taxon>Chordata</taxon>
        <taxon>Craniata</taxon>
        <taxon>Vertebrata</taxon>
        <taxon>Euteleostomi</taxon>
        <taxon>Actinopterygii</taxon>
        <taxon>Neopterygii</taxon>
        <taxon>Teleostei</taxon>
        <taxon>Neoteleostei</taxon>
        <taxon>Acanthomorphata</taxon>
        <taxon>Eupercaria</taxon>
        <taxon>Perciformes</taxon>
        <taxon>Notothenioidei</taxon>
        <taxon>Channichthyidae</taxon>
        <taxon>Chaenocephalus</taxon>
    </lineage>
</organism>
<protein>
    <submittedName>
        <fullName evidence="1">Uncharacterized protein</fullName>
    </submittedName>
</protein>
<proteinExistence type="predicted"/>
<dbReference type="EMBL" id="CM043795">
    <property type="protein sequence ID" value="KAI4817616.1"/>
    <property type="molecule type" value="Genomic_DNA"/>
</dbReference>
<evidence type="ECO:0000313" key="1">
    <source>
        <dbReference type="EMBL" id="KAI4817616.1"/>
    </source>
</evidence>
<sequence length="151" mass="16101">MSTSGTLIVTTSIPSFARERGALCAETPPVLGSSTPGIPPPSATTVSSGPALSRPNLRYSGHHGAMSRLISRQCFLYVPSPIRDHQGPVGADIHSRYQSWLLDLCPVPLPMAGITETHQRNQTGGSRGRELTARCPALTRRCCSLITPTEP</sequence>
<accession>A0ACB9WVG3</accession>
<name>A0ACB9WVG3_CHAAC</name>
<gene>
    <name evidence="1" type="ORF">KUCAC02_010999</name>
</gene>
<comment type="caution">
    <text evidence="1">The sequence shown here is derived from an EMBL/GenBank/DDBJ whole genome shotgun (WGS) entry which is preliminary data.</text>
</comment>